<reference evidence="1" key="1">
    <citation type="journal article" date="2015" name="Nat. Genet.">
        <title>The pineapple genome and the evolution of CAM photosynthesis.</title>
        <authorList>
            <person name="Ming R."/>
            <person name="VanBuren R."/>
            <person name="Wai C.M."/>
            <person name="Tang H."/>
            <person name="Schatz M.C."/>
            <person name="Bowers J.E."/>
            <person name="Lyons E."/>
            <person name="Wang M.L."/>
            <person name="Chen J."/>
            <person name="Biggers E."/>
            <person name="Zhang J."/>
            <person name="Huang L."/>
            <person name="Zhang L."/>
            <person name="Miao W."/>
            <person name="Zhang J."/>
            <person name="Ye Z."/>
            <person name="Miao C."/>
            <person name="Lin Z."/>
            <person name="Wang H."/>
            <person name="Zhou H."/>
            <person name="Yim W.C."/>
            <person name="Priest H.D."/>
            <person name="Zheng C."/>
            <person name="Woodhouse M."/>
            <person name="Edger P.P."/>
            <person name="Guyot R."/>
            <person name="Guo H.B."/>
            <person name="Guo H."/>
            <person name="Zheng G."/>
            <person name="Singh R."/>
            <person name="Sharma A."/>
            <person name="Min X."/>
            <person name="Zheng Y."/>
            <person name="Lee H."/>
            <person name="Gurtowski J."/>
            <person name="Sedlazeck F.J."/>
            <person name="Harkess A."/>
            <person name="McKain M.R."/>
            <person name="Liao Z."/>
            <person name="Fang J."/>
            <person name="Liu J."/>
            <person name="Zhang X."/>
            <person name="Zhang Q."/>
            <person name="Hu W."/>
            <person name="Qin Y."/>
            <person name="Wang K."/>
            <person name="Chen L.Y."/>
            <person name="Shirley N."/>
            <person name="Lin Y.R."/>
            <person name="Liu L.Y."/>
            <person name="Hernandez A.G."/>
            <person name="Wright C.L."/>
            <person name="Bulone V."/>
            <person name="Tuskan G.A."/>
            <person name="Heath K."/>
            <person name="Zee F."/>
            <person name="Moore P.H."/>
            <person name="Sunkar R."/>
            <person name="Leebens-Mack J.H."/>
            <person name="Mockler T."/>
            <person name="Bennetzen J.L."/>
            <person name="Freeling M."/>
            <person name="Sankoff D."/>
            <person name="Paterson A.H."/>
            <person name="Zhu X."/>
            <person name="Yang X."/>
            <person name="Smith J.A."/>
            <person name="Cushman J.C."/>
            <person name="Paull R.E."/>
            <person name="Yu Q."/>
        </authorList>
    </citation>
    <scope>NUCLEOTIDE SEQUENCE [LARGE SCALE GENOMIC DNA]</scope>
    <source>
        <strain evidence="1">cv. F153</strain>
    </source>
</reference>
<organism evidence="1 2">
    <name type="scientific">Ananas comosus</name>
    <name type="common">Pineapple</name>
    <name type="synonym">Ananas ananas</name>
    <dbReference type="NCBI Taxonomy" id="4615"/>
    <lineage>
        <taxon>Eukaryota</taxon>
        <taxon>Viridiplantae</taxon>
        <taxon>Streptophyta</taxon>
        <taxon>Embryophyta</taxon>
        <taxon>Tracheophyta</taxon>
        <taxon>Spermatophyta</taxon>
        <taxon>Magnoliopsida</taxon>
        <taxon>Liliopsida</taxon>
        <taxon>Poales</taxon>
        <taxon>Bromeliaceae</taxon>
        <taxon>Bromelioideae</taxon>
        <taxon>Ananas</taxon>
    </lineage>
</organism>
<evidence type="ECO:0000313" key="1">
    <source>
        <dbReference type="Proteomes" id="UP000515123"/>
    </source>
</evidence>
<dbReference type="RefSeq" id="XP_020103007.1">
    <property type="nucleotide sequence ID" value="XM_020247418.1"/>
</dbReference>
<accession>A0A6P5G577</accession>
<dbReference type="GeneID" id="109720368"/>
<dbReference type="Proteomes" id="UP000515123">
    <property type="component" value="Linkage group 14"/>
</dbReference>
<dbReference type="OrthoDB" id="783251at2759"/>
<name>A0A6P5G577_ANACO</name>
<dbReference type="PANTHER" id="PTHR34190">
    <property type="entry name" value="EXPRESSED PROTEIN"/>
    <property type="match status" value="1"/>
</dbReference>
<protein>
    <submittedName>
        <fullName evidence="2">Uncharacterized protein LOC109720368</fullName>
    </submittedName>
</protein>
<sequence>MHSDCCNAGYLACSEYNLFFPGSETLKLYTVFEEVLQRGYRITKSHQTLGGNGASRLFRIVADSGYITIGSVYDIEEKHSLSGELSLTLPTEPGKERRPLESVLEEVPVKGSLVERVASLEHRVVKLSVQLEEERLRLKPAILPTPEDCTCNSTAKKKENGLKSISEEDHQEMNEEKAIEDECLRSSSGCRASWRRIHHPILLVLQSLYRGTAYGITFGHEITSERCLRKF</sequence>
<keyword evidence="1" id="KW-1185">Reference proteome</keyword>
<dbReference type="PANTHER" id="PTHR34190:SF4">
    <property type="entry name" value="EXPRESSED PROTEIN"/>
    <property type="match status" value="1"/>
</dbReference>
<evidence type="ECO:0000313" key="2">
    <source>
        <dbReference type="RefSeq" id="XP_020103007.1"/>
    </source>
</evidence>
<proteinExistence type="predicted"/>
<gene>
    <name evidence="2" type="primary">LOC109720368</name>
</gene>
<reference evidence="2" key="2">
    <citation type="submission" date="2025-08" db="UniProtKB">
        <authorList>
            <consortium name="RefSeq"/>
        </authorList>
    </citation>
    <scope>IDENTIFICATION</scope>
    <source>
        <tissue evidence="2">Leaf</tissue>
    </source>
</reference>
<dbReference type="AlphaFoldDB" id="A0A6P5G577"/>